<reference evidence="2" key="1">
    <citation type="submission" date="2020-11" db="EMBL/GenBank/DDBJ databases">
        <title>Chlorella ohadii genome sequencing and assembly.</title>
        <authorList>
            <person name="Murik O."/>
            <person name="Treves H."/>
            <person name="Kedem I."/>
            <person name="Shotland Y."/>
            <person name="Kaplan A."/>
        </authorList>
    </citation>
    <scope>NUCLEOTIDE SEQUENCE</scope>
    <source>
        <strain evidence="2">1</strain>
    </source>
</reference>
<evidence type="ECO:0000313" key="3">
    <source>
        <dbReference type="Proteomes" id="UP001205105"/>
    </source>
</evidence>
<sequence length="282" mass="31491">MAWRPLADPPSHPLPPLLPPQPIDAPSKQGAYLKQVFSESRSVLDSDPCDDAAGWQLVERRKGFSVYKREVEQGKQLTMSRLEVEVPVPPDQLFELLAHPRRALHRGPIPSGAPRRVCAGAAHAAAGMHRLCRAHSCRHPSAPHKVQELRMPLPGDAKVVYSEAPRFWGLLRPREYVTCDAAATKERLFVCKSCEVPEGPLATPKKGMVRANLLYAMRMKEVPGQPGRTRMQCINWLDLGRDTVPTWLANAVTERWFFPALVKRLKRYTEQHGLAAPGAWAA</sequence>
<organism evidence="2 3">
    <name type="scientific">Chlorella ohadii</name>
    <dbReference type="NCBI Taxonomy" id="2649997"/>
    <lineage>
        <taxon>Eukaryota</taxon>
        <taxon>Viridiplantae</taxon>
        <taxon>Chlorophyta</taxon>
        <taxon>core chlorophytes</taxon>
        <taxon>Trebouxiophyceae</taxon>
        <taxon>Chlorellales</taxon>
        <taxon>Chlorellaceae</taxon>
        <taxon>Chlorella clade</taxon>
        <taxon>Chlorella</taxon>
    </lineage>
</organism>
<feature type="compositionally biased region" description="Pro residues" evidence="1">
    <location>
        <begin position="7"/>
        <end position="23"/>
    </location>
</feature>
<evidence type="ECO:0000313" key="2">
    <source>
        <dbReference type="EMBL" id="KAI7835789.1"/>
    </source>
</evidence>
<dbReference type="PANTHER" id="PTHR19308:SF14">
    <property type="entry name" value="START DOMAIN-CONTAINING PROTEIN"/>
    <property type="match status" value="1"/>
</dbReference>
<dbReference type="Gene3D" id="3.30.530.20">
    <property type="match status" value="2"/>
</dbReference>
<dbReference type="EMBL" id="JADXDR010000226">
    <property type="protein sequence ID" value="KAI7835789.1"/>
    <property type="molecule type" value="Genomic_DNA"/>
</dbReference>
<feature type="region of interest" description="Disordered" evidence="1">
    <location>
        <begin position="1"/>
        <end position="27"/>
    </location>
</feature>
<protein>
    <recommendedName>
        <fullName evidence="4">START domain-containing protein</fullName>
    </recommendedName>
</protein>
<evidence type="ECO:0000256" key="1">
    <source>
        <dbReference type="SAM" id="MobiDB-lite"/>
    </source>
</evidence>
<proteinExistence type="predicted"/>
<dbReference type="PANTHER" id="PTHR19308">
    <property type="entry name" value="PHOSPHATIDYLCHOLINE TRANSFER PROTEIN"/>
    <property type="match status" value="1"/>
</dbReference>
<dbReference type="InterPro" id="IPR051213">
    <property type="entry name" value="START_lipid_transfer"/>
</dbReference>
<evidence type="ECO:0008006" key="4">
    <source>
        <dbReference type="Google" id="ProtNLM"/>
    </source>
</evidence>
<accession>A0AAD5GXB5</accession>
<keyword evidence="3" id="KW-1185">Reference proteome</keyword>
<dbReference type="AlphaFoldDB" id="A0AAD5GXB5"/>
<gene>
    <name evidence="2" type="ORF">COHA_010309</name>
</gene>
<dbReference type="SUPFAM" id="SSF55961">
    <property type="entry name" value="Bet v1-like"/>
    <property type="match status" value="1"/>
</dbReference>
<dbReference type="InterPro" id="IPR023393">
    <property type="entry name" value="START-like_dom_sf"/>
</dbReference>
<dbReference type="Proteomes" id="UP001205105">
    <property type="component" value="Unassembled WGS sequence"/>
</dbReference>
<name>A0AAD5GXB5_9CHLO</name>
<comment type="caution">
    <text evidence="2">The sequence shown here is derived from an EMBL/GenBank/DDBJ whole genome shotgun (WGS) entry which is preliminary data.</text>
</comment>